<gene>
    <name evidence="1" type="ORF">J15TS10_19070</name>
</gene>
<evidence type="ECO:0000313" key="2">
    <source>
        <dbReference type="Proteomes" id="UP000681290"/>
    </source>
</evidence>
<comment type="caution">
    <text evidence="1">The sequence shown here is derived from an EMBL/GenBank/DDBJ whole genome shotgun (WGS) entry which is preliminary data.</text>
</comment>
<organism evidence="1 2">
    <name type="scientific">Paenibacillus woosongensis</name>
    <dbReference type="NCBI Taxonomy" id="307580"/>
    <lineage>
        <taxon>Bacteria</taxon>
        <taxon>Bacillati</taxon>
        <taxon>Bacillota</taxon>
        <taxon>Bacilli</taxon>
        <taxon>Bacillales</taxon>
        <taxon>Paenibacillaceae</taxon>
        <taxon>Paenibacillus</taxon>
    </lineage>
</organism>
<protein>
    <submittedName>
        <fullName evidence="1">Uncharacterized protein</fullName>
    </submittedName>
</protein>
<dbReference type="Proteomes" id="UP000681290">
    <property type="component" value="Unassembled WGS sequence"/>
</dbReference>
<name>A0ABQ4MQ51_9BACL</name>
<accession>A0ABQ4MQ51</accession>
<evidence type="ECO:0000313" key="1">
    <source>
        <dbReference type="EMBL" id="GIP58093.1"/>
    </source>
</evidence>
<proteinExistence type="predicted"/>
<reference evidence="1 2" key="1">
    <citation type="submission" date="2021-03" db="EMBL/GenBank/DDBJ databases">
        <title>Antimicrobial resistance genes in bacteria isolated from Japanese honey, and their potential for conferring macrolide and lincosamide resistance in the American foulbrood pathogen Paenibacillus larvae.</title>
        <authorList>
            <person name="Okamoto M."/>
            <person name="Kumagai M."/>
            <person name="Kanamori H."/>
            <person name="Takamatsu D."/>
        </authorList>
    </citation>
    <scope>NUCLEOTIDE SEQUENCE [LARGE SCALE GENOMIC DNA]</scope>
    <source>
        <strain evidence="1 2">J15TS10</strain>
    </source>
</reference>
<sequence>MDLTNKAQAYRGGFYGTCAFRLKIQKTPDTQGYLEKRSKKGYEEQRLHSNCMI</sequence>
<dbReference type="EMBL" id="BOSM01000002">
    <property type="protein sequence ID" value="GIP58093.1"/>
    <property type="molecule type" value="Genomic_DNA"/>
</dbReference>
<keyword evidence="2" id="KW-1185">Reference proteome</keyword>